<reference evidence="2 3" key="1">
    <citation type="submission" date="2023-02" db="EMBL/GenBank/DDBJ databases">
        <title>Genome sequence of Paenibacillus kyungheensis KACC 18744.</title>
        <authorList>
            <person name="Kim S."/>
            <person name="Heo J."/>
            <person name="Kwon S.-W."/>
        </authorList>
    </citation>
    <scope>NUCLEOTIDE SEQUENCE [LARGE SCALE GENOMIC DNA]</scope>
    <source>
        <strain evidence="2 3">KACC 18744</strain>
    </source>
</reference>
<gene>
    <name evidence="2" type="ORF">PQ456_02530</name>
</gene>
<dbReference type="AlphaFoldDB" id="A0AAX3M4C1"/>
<keyword evidence="1" id="KW-0812">Transmembrane</keyword>
<dbReference type="Proteomes" id="UP001220509">
    <property type="component" value="Chromosome"/>
</dbReference>
<evidence type="ECO:0008006" key="4">
    <source>
        <dbReference type="Google" id="ProtNLM"/>
    </source>
</evidence>
<feature type="transmembrane region" description="Helical" evidence="1">
    <location>
        <begin position="7"/>
        <end position="25"/>
    </location>
</feature>
<evidence type="ECO:0000313" key="3">
    <source>
        <dbReference type="Proteomes" id="UP001220509"/>
    </source>
</evidence>
<dbReference type="RefSeq" id="WP_273614717.1">
    <property type="nucleotide sequence ID" value="NZ_CP117416.1"/>
</dbReference>
<evidence type="ECO:0000256" key="1">
    <source>
        <dbReference type="SAM" id="Phobius"/>
    </source>
</evidence>
<organism evidence="2 3">
    <name type="scientific">Paenibacillus kyungheensis</name>
    <dbReference type="NCBI Taxonomy" id="1452732"/>
    <lineage>
        <taxon>Bacteria</taxon>
        <taxon>Bacillati</taxon>
        <taxon>Bacillota</taxon>
        <taxon>Bacilli</taxon>
        <taxon>Bacillales</taxon>
        <taxon>Paenibacillaceae</taxon>
        <taxon>Paenibacillus</taxon>
    </lineage>
</organism>
<proteinExistence type="predicted"/>
<sequence length="162" mass="18682">MKKSFRSVIYVILIIILTIVVINFFNSAEIKNRMFPNTTFKKEVTEKIENKEISSLLLMDGTENEDVVTLKNRADIDYILDSLAVLNLKKVSESPDTSKEDYYINIKGQTENLFSLILSDSKYMVITDFKNNSVQQYEIENDFDLNKIKKFFGNGNKNSPSL</sequence>
<evidence type="ECO:0000313" key="2">
    <source>
        <dbReference type="EMBL" id="WCT56429.1"/>
    </source>
</evidence>
<name>A0AAX3M4C1_9BACL</name>
<dbReference type="KEGG" id="pka:PQ456_02530"/>
<keyword evidence="1" id="KW-0472">Membrane</keyword>
<dbReference type="EMBL" id="CP117416">
    <property type="protein sequence ID" value="WCT56429.1"/>
    <property type="molecule type" value="Genomic_DNA"/>
</dbReference>
<accession>A0AAX3M4C1</accession>
<keyword evidence="3" id="KW-1185">Reference proteome</keyword>
<keyword evidence="1" id="KW-1133">Transmembrane helix</keyword>
<protein>
    <recommendedName>
        <fullName evidence="4">DUF4825 domain-containing protein</fullName>
    </recommendedName>
</protein>